<organism evidence="2">
    <name type="scientific">Arundo donax</name>
    <name type="common">Giant reed</name>
    <name type="synonym">Donax arundinaceus</name>
    <dbReference type="NCBI Taxonomy" id="35708"/>
    <lineage>
        <taxon>Eukaryota</taxon>
        <taxon>Viridiplantae</taxon>
        <taxon>Streptophyta</taxon>
        <taxon>Embryophyta</taxon>
        <taxon>Tracheophyta</taxon>
        <taxon>Spermatophyta</taxon>
        <taxon>Magnoliopsida</taxon>
        <taxon>Liliopsida</taxon>
        <taxon>Poales</taxon>
        <taxon>Poaceae</taxon>
        <taxon>PACMAD clade</taxon>
        <taxon>Arundinoideae</taxon>
        <taxon>Arundineae</taxon>
        <taxon>Arundo</taxon>
    </lineage>
</organism>
<reference evidence="2" key="2">
    <citation type="journal article" date="2015" name="Data Brief">
        <title>Shoot transcriptome of the giant reed, Arundo donax.</title>
        <authorList>
            <person name="Barrero R.A."/>
            <person name="Guerrero F.D."/>
            <person name="Moolhuijzen P."/>
            <person name="Goolsby J.A."/>
            <person name="Tidwell J."/>
            <person name="Bellgard S.E."/>
            <person name="Bellgard M.I."/>
        </authorList>
    </citation>
    <scope>NUCLEOTIDE SEQUENCE</scope>
    <source>
        <tissue evidence="2">Shoot tissue taken approximately 20 cm above the soil surface</tissue>
    </source>
</reference>
<dbReference type="AlphaFoldDB" id="A0A0A8ZB63"/>
<reference evidence="2" key="1">
    <citation type="submission" date="2014-09" db="EMBL/GenBank/DDBJ databases">
        <authorList>
            <person name="Magalhaes I.L.F."/>
            <person name="Oliveira U."/>
            <person name="Santos F.R."/>
            <person name="Vidigal T.H.D.A."/>
            <person name="Brescovit A.D."/>
            <person name="Santos A.J."/>
        </authorList>
    </citation>
    <scope>NUCLEOTIDE SEQUENCE</scope>
    <source>
        <tissue evidence="2">Shoot tissue taken approximately 20 cm above the soil surface</tissue>
    </source>
</reference>
<evidence type="ECO:0000313" key="2">
    <source>
        <dbReference type="EMBL" id="JAD36609.1"/>
    </source>
</evidence>
<proteinExistence type="predicted"/>
<evidence type="ECO:0000256" key="1">
    <source>
        <dbReference type="SAM" id="MobiDB-lite"/>
    </source>
</evidence>
<name>A0A0A8ZB63_ARUDO</name>
<sequence>MSGCPCSPSGPRLMLSWWRTCCCSAPPRGTTTASSAESRSTLHRGRGCRRQGRPGAGRGLRARCCRRHACSTPRRHHS</sequence>
<protein>
    <submittedName>
        <fullName evidence="2">Uncharacterized protein</fullName>
    </submittedName>
</protein>
<accession>A0A0A8ZB63</accession>
<dbReference type="EMBL" id="GBRH01261286">
    <property type="protein sequence ID" value="JAD36609.1"/>
    <property type="molecule type" value="Transcribed_RNA"/>
</dbReference>
<feature type="compositionally biased region" description="Basic residues" evidence="1">
    <location>
        <begin position="41"/>
        <end position="52"/>
    </location>
</feature>
<feature type="compositionally biased region" description="Low complexity" evidence="1">
    <location>
        <begin position="30"/>
        <end position="39"/>
    </location>
</feature>
<feature type="region of interest" description="Disordered" evidence="1">
    <location>
        <begin position="28"/>
        <end position="61"/>
    </location>
</feature>